<dbReference type="OrthoDB" id="5769920at2"/>
<dbReference type="EMBL" id="FNNZ01000001">
    <property type="protein sequence ID" value="SDW06288.1"/>
    <property type="molecule type" value="Genomic_DNA"/>
</dbReference>
<dbReference type="AlphaFoldDB" id="A0A1H2QHE7"/>
<name>A0A1H2QHE7_THIRO</name>
<organism evidence="1 2">
    <name type="scientific">Thiocapsa roseopersicina</name>
    <dbReference type="NCBI Taxonomy" id="1058"/>
    <lineage>
        <taxon>Bacteria</taxon>
        <taxon>Pseudomonadati</taxon>
        <taxon>Pseudomonadota</taxon>
        <taxon>Gammaproteobacteria</taxon>
        <taxon>Chromatiales</taxon>
        <taxon>Chromatiaceae</taxon>
        <taxon>Thiocapsa</taxon>
    </lineage>
</organism>
<dbReference type="Proteomes" id="UP000198816">
    <property type="component" value="Unassembled WGS sequence"/>
</dbReference>
<dbReference type="STRING" id="1058.SAMN05421783_101266"/>
<keyword evidence="2" id="KW-1185">Reference proteome</keyword>
<evidence type="ECO:0000313" key="1">
    <source>
        <dbReference type="EMBL" id="SDW06288.1"/>
    </source>
</evidence>
<protein>
    <submittedName>
        <fullName evidence="1">Uncharacterized protein</fullName>
    </submittedName>
</protein>
<evidence type="ECO:0000313" key="2">
    <source>
        <dbReference type="Proteomes" id="UP000198816"/>
    </source>
</evidence>
<reference evidence="2" key="1">
    <citation type="submission" date="2016-10" db="EMBL/GenBank/DDBJ databases">
        <authorList>
            <person name="Varghese N."/>
            <person name="Submissions S."/>
        </authorList>
    </citation>
    <scope>NUCLEOTIDE SEQUENCE [LARGE SCALE GENOMIC DNA]</scope>
    <source>
        <strain evidence="2">DSM 217</strain>
    </source>
</reference>
<dbReference type="RefSeq" id="WP_093027354.1">
    <property type="nucleotide sequence ID" value="NZ_FNNZ01000001.1"/>
</dbReference>
<accession>A0A1H2QHE7</accession>
<proteinExistence type="predicted"/>
<gene>
    <name evidence="1" type="ORF">SAMN05421783_101266</name>
</gene>
<sequence>MLNKTKRLFTSLLPVDPDRTGACNRCGACCKLPYPCPFLRFDDEGLSSCAVYAIRPPSCRKYPRVASEQLTPQQCGYSFAAVDEGVTDGIGLDPLTDPL</sequence>